<evidence type="ECO:0000313" key="4">
    <source>
        <dbReference type="Proteomes" id="UP000076830"/>
    </source>
</evidence>
<dbReference type="EMBL" id="CP015249">
    <property type="protein sequence ID" value="ANB19033.1"/>
    <property type="molecule type" value="Genomic_DNA"/>
</dbReference>
<sequence length="1047" mass="107044">MILVLTGLLASVGTAHAARLQPAPATTAARGAEVVLGARPIAQMTDNTPVATGGVSCSDWEAGTTGATSWWRRFYLSEHGAPTSLAIESVTVGTESGTAPVTIRLHTIPHAVPAGTIPTDQLTLIGQSAQTLVSGQLDTATIPVAGLVADAVGTDLVVEYHVDAYPLSAFYAGGNPSPQTHEALISAPDCGVPTPTPLSTLNFADAHMIIVANAAAPAVALGKAFAPEVVRAPATSTLTITLVNPFAQDAQLTADLTDTFPAGLRVATPPNASTTCGGALTAPAGSGAVTLAAAGASIPAGGRCTIQVDVTSDGGTHVNQIAAGALRTNQGDSVQAATATLSVVPAGGNGIVRHAFNQPIAATGLRTSFDLIGGQTSEGVASAYGWDVGLGLGYNGESPLMVTLVLQAIAASQAQFVVDGNGHAAMLADGATVGPAATYSSEPDVLPDPAWLAGGDGALGVRFRCNGRLPYPVEGSGVCYGYLRLATFGLAGLPAQIIESAIDGDGAPITVALPAPVQPPSASAAPAVLNVSVAANMSREAVFTLANASGSLPLRYAIAAQGTASGLRPHPRTLAKAGAAEEEATALSLPAVTSPVVQQPVRGYGADPAGTSSAVIYRLDDGSYDRSLGLGQFAGIWLNRYNVLEAQTIDSVSVMWPRQLEGGSLIGLTANLVAYYDADGDGDPSNAVRLGGNRLVTIDTLDVFQTYATAFAVPGPGDVYLGMVEHWAMNGYPGSLYAAAVDGSVHRARSYLSLNLPSDSAPAPLDLDNLAANDLTGLASMIGVLGNFMIRATGAGTSCTGPALPWLSATVPGDTVAGGALARIRVTVDPAAGGLAPGNHEAQLCIATNDPARPVLAIPVHVEVTAPLAAHACSTHGDGLFCTGFEAPPEDDLVVSGLLNLELPATESGLSFNFGRQDWDALPLYGDDFQPYWSSMRPHLMFYWFGDVHPGRNGGVADTVFGPYSVLQAGDTIGPDSTFSEVANGEYGETRYFLAGVDGYLGFKFYNEETGLITYGYLHLATTWPTGYPARLLRYAYNRSGGPITIP</sequence>
<accession>A0A160DYB9</accession>
<dbReference type="Pfam" id="PF25564">
    <property type="entry name" value="DUF7933"/>
    <property type="match status" value="1"/>
</dbReference>
<dbReference type="Gene3D" id="2.60.40.10">
    <property type="entry name" value="Immunoglobulins"/>
    <property type="match status" value="1"/>
</dbReference>
<organism evidence="3 4">
    <name type="scientific">Dokdonella koreensis DS-123</name>
    <dbReference type="NCBI Taxonomy" id="1300342"/>
    <lineage>
        <taxon>Bacteria</taxon>
        <taxon>Pseudomonadati</taxon>
        <taxon>Pseudomonadota</taxon>
        <taxon>Gammaproteobacteria</taxon>
        <taxon>Lysobacterales</taxon>
        <taxon>Rhodanobacteraceae</taxon>
        <taxon>Dokdonella</taxon>
    </lineage>
</organism>
<proteinExistence type="predicted"/>
<protein>
    <submittedName>
        <fullName evidence="3">Outer membrane autotransporter barrel</fullName>
    </submittedName>
</protein>
<evidence type="ECO:0000313" key="3">
    <source>
        <dbReference type="EMBL" id="ANB19033.1"/>
    </source>
</evidence>
<feature type="chain" id="PRO_5007813994" evidence="1">
    <location>
        <begin position="18"/>
        <end position="1047"/>
    </location>
</feature>
<keyword evidence="4" id="KW-1185">Reference proteome</keyword>
<dbReference type="STRING" id="1300342.I596_3041"/>
<keyword evidence="1" id="KW-0732">Signal</keyword>
<dbReference type="KEGG" id="dko:I596_3041"/>
<reference evidence="3 4" key="1">
    <citation type="submission" date="2016-04" db="EMBL/GenBank/DDBJ databases">
        <title>Complete genome sequence of Dokdonella koreensis DS-123T.</title>
        <authorList>
            <person name="Kim J.F."/>
            <person name="Lee H."/>
            <person name="Kwak M.-J."/>
        </authorList>
    </citation>
    <scope>NUCLEOTIDE SEQUENCE [LARGE SCALE GENOMIC DNA]</scope>
    <source>
        <strain evidence="3 4">DS-123</strain>
    </source>
</reference>
<gene>
    <name evidence="3" type="ORF">I596_3041</name>
</gene>
<dbReference type="Proteomes" id="UP000076830">
    <property type="component" value="Chromosome"/>
</dbReference>
<evidence type="ECO:0000259" key="2">
    <source>
        <dbReference type="Pfam" id="PF25564"/>
    </source>
</evidence>
<name>A0A160DYB9_9GAMM</name>
<evidence type="ECO:0000256" key="1">
    <source>
        <dbReference type="SAM" id="SignalP"/>
    </source>
</evidence>
<feature type="domain" description="DUF7933" evidence="2">
    <location>
        <begin position="221"/>
        <end position="343"/>
    </location>
</feature>
<dbReference type="AlphaFoldDB" id="A0A160DYB9"/>
<dbReference type="InterPro" id="IPR013783">
    <property type="entry name" value="Ig-like_fold"/>
</dbReference>
<feature type="signal peptide" evidence="1">
    <location>
        <begin position="1"/>
        <end position="17"/>
    </location>
</feature>
<dbReference type="InterPro" id="IPR057693">
    <property type="entry name" value="DUF7933"/>
</dbReference>